<keyword evidence="3 4" id="KW-0175">Coiled coil</keyword>
<evidence type="ECO:0000259" key="5">
    <source>
        <dbReference type="Pfam" id="PF09762"/>
    </source>
</evidence>
<evidence type="ECO:0000256" key="2">
    <source>
        <dbReference type="ARBA" id="ARBA00016765"/>
    </source>
</evidence>
<dbReference type="EnsemblMetazoa" id="XM_028274327.2">
    <property type="protein sequence ID" value="XP_028130128.2"/>
    <property type="gene ID" value="LOC114326102"/>
</dbReference>
<dbReference type="Proteomes" id="UP001652700">
    <property type="component" value="Unplaced"/>
</dbReference>
<evidence type="ECO:0000313" key="7">
    <source>
        <dbReference type="EnsemblMetazoa" id="XP_028130128.2"/>
    </source>
</evidence>
<comment type="similarity">
    <text evidence="1">Belongs to the CCDC93 family.</text>
</comment>
<dbReference type="Pfam" id="PF09762">
    <property type="entry name" value="CCDC93_CC"/>
    <property type="match status" value="2"/>
</dbReference>
<proteinExistence type="inferred from homology"/>
<organism evidence="7 8">
    <name type="scientific">Diabrotica virgifera virgifera</name>
    <name type="common">western corn rootworm</name>
    <dbReference type="NCBI Taxonomy" id="50390"/>
    <lineage>
        <taxon>Eukaryota</taxon>
        <taxon>Metazoa</taxon>
        <taxon>Ecdysozoa</taxon>
        <taxon>Arthropoda</taxon>
        <taxon>Hexapoda</taxon>
        <taxon>Insecta</taxon>
        <taxon>Pterygota</taxon>
        <taxon>Neoptera</taxon>
        <taxon>Endopterygota</taxon>
        <taxon>Coleoptera</taxon>
        <taxon>Polyphaga</taxon>
        <taxon>Cucujiformia</taxon>
        <taxon>Chrysomeloidea</taxon>
        <taxon>Chrysomelidae</taxon>
        <taxon>Galerucinae</taxon>
        <taxon>Diabroticina</taxon>
        <taxon>Diabroticites</taxon>
        <taxon>Diabrotica</taxon>
    </lineage>
</organism>
<dbReference type="RefSeq" id="XP_028130128.2">
    <property type="nucleotide sequence ID" value="XM_028274327.2"/>
</dbReference>
<dbReference type="InterPro" id="IPR039116">
    <property type="entry name" value="CCDC93"/>
</dbReference>
<evidence type="ECO:0000256" key="4">
    <source>
        <dbReference type="SAM" id="Coils"/>
    </source>
</evidence>
<dbReference type="InterPro" id="IPR048747">
    <property type="entry name" value="CCDC93_N"/>
</dbReference>
<dbReference type="InterPro" id="IPR019159">
    <property type="entry name" value="CCDC93_CC"/>
</dbReference>
<name>A0ABM5ICZ5_DIAVI</name>
<feature type="domain" description="CCDC93 coiled-coil" evidence="5">
    <location>
        <begin position="273"/>
        <end position="564"/>
    </location>
</feature>
<evidence type="ECO:0000256" key="1">
    <source>
        <dbReference type="ARBA" id="ARBA00007219"/>
    </source>
</evidence>
<dbReference type="GeneID" id="114326102"/>
<keyword evidence="8" id="KW-1185">Reference proteome</keyword>
<feature type="coiled-coil region" evidence="4">
    <location>
        <begin position="278"/>
        <end position="336"/>
    </location>
</feature>
<accession>A0ABM5ICZ5</accession>
<sequence>MSSAVNQEVYKKFKNARKLLSTDSTDSTVQVDVREDEEQLIKLQEIIDIFVAAGYFRARIKGLSAFDKVVGGMVWCIESCNVELDVDLLFRENLSIGQKIALTEKIVAVLPKIKCPRNIEPHQIQGLDFIHIFPVIQWLVKRSLECREEVAAFVRACAIEQFNKKFHSPDQNQENVNLLKNMKLLSEVYRPRRYYKKKSSAPTSTLSQIQSTLLEYGHSDGGIGDYSMFTAKDKEGSDDQEFVDLDDEHKEQLMKHYTSLQFELTSGAGVQSRDQLLIASLEEKKQLFTEKCKEFKINKASLDSDIKSKAKVLQELESKQKEAEVALKELSQEELESSKVKEIEELIMLNDDLKTQETQFKEQCKKELSNLNNQIQNVKNAKVNIPVENPSVVMSELNELSEKNASMRMKLAKVNRDVAILHRQIDDIPKRAELAQYQKRFVELYNQVAVKHKETKQYYTLYNTLLDTRVYMEKELSLLNSISDSYPEAMKSSKGKDEFLEQFQNIVENVCQSKLKAEQKLNREKQTRDQLSTALHVLVEHQRRYATAIKQLGLEYRKHEMLIKSKE</sequence>
<dbReference type="Pfam" id="PF21673">
    <property type="entry name" value="CCDC93_N"/>
    <property type="match status" value="1"/>
</dbReference>
<evidence type="ECO:0000256" key="3">
    <source>
        <dbReference type="ARBA" id="ARBA00023054"/>
    </source>
</evidence>
<feature type="domain" description="CCDC93 N-terminal" evidence="6">
    <location>
        <begin position="38"/>
        <end position="142"/>
    </location>
</feature>
<evidence type="ECO:0000313" key="8">
    <source>
        <dbReference type="Proteomes" id="UP001652700"/>
    </source>
</evidence>
<evidence type="ECO:0000259" key="6">
    <source>
        <dbReference type="Pfam" id="PF21673"/>
    </source>
</evidence>
<feature type="coiled-coil region" evidence="4">
    <location>
        <begin position="361"/>
        <end position="417"/>
    </location>
</feature>
<reference evidence="7" key="1">
    <citation type="submission" date="2025-05" db="UniProtKB">
        <authorList>
            <consortium name="EnsemblMetazoa"/>
        </authorList>
    </citation>
    <scope>IDENTIFICATION</scope>
</reference>
<feature type="domain" description="CCDC93 coiled-coil" evidence="5">
    <location>
        <begin position="188"/>
        <end position="269"/>
    </location>
</feature>
<dbReference type="PANTHER" id="PTHR16441:SF0">
    <property type="entry name" value="COILED-COIL DOMAIN-CONTAINING PROTEIN 93"/>
    <property type="match status" value="1"/>
</dbReference>
<protein>
    <recommendedName>
        <fullName evidence="2">Coiled-coil domain-containing protein 93</fullName>
    </recommendedName>
</protein>
<dbReference type="PANTHER" id="PTHR16441">
    <property type="entry name" value="FIDIPIDINE"/>
    <property type="match status" value="1"/>
</dbReference>